<protein>
    <submittedName>
        <fullName evidence="1">Uncharacterized protein</fullName>
    </submittedName>
</protein>
<reference evidence="1" key="1">
    <citation type="submission" date="2015-01" db="EMBL/GenBank/DDBJ databases">
        <authorList>
            <person name="Durling Mikael"/>
        </authorList>
    </citation>
    <scope>NUCLEOTIDE SEQUENCE</scope>
</reference>
<name>A0A0B7KPA4_BIOOC</name>
<dbReference type="AlphaFoldDB" id="A0A0B7KPA4"/>
<gene>
    <name evidence="1" type="ORF">BN869_000012788_1</name>
</gene>
<sequence>MRTTQISSIKRYQATYSTAAYRIIPKLKRRAPRNGELEDKWIAIFEKLFGGKQPALKRLRYSKTIKYQTITKTAMLNIYREKQTCRSSSHSFRE</sequence>
<accession>A0A0B7KPA4</accession>
<evidence type="ECO:0000313" key="1">
    <source>
        <dbReference type="EMBL" id="CEO56730.1"/>
    </source>
</evidence>
<dbReference type="EMBL" id="CDPU01000073">
    <property type="protein sequence ID" value="CEO56730.1"/>
    <property type="molecule type" value="Genomic_DNA"/>
</dbReference>
<proteinExistence type="predicted"/>
<organism evidence="1">
    <name type="scientific">Bionectria ochroleuca</name>
    <name type="common">Gliocladium roseum</name>
    <dbReference type="NCBI Taxonomy" id="29856"/>
    <lineage>
        <taxon>Eukaryota</taxon>
        <taxon>Fungi</taxon>
        <taxon>Dikarya</taxon>
        <taxon>Ascomycota</taxon>
        <taxon>Pezizomycotina</taxon>
        <taxon>Sordariomycetes</taxon>
        <taxon>Hypocreomycetidae</taxon>
        <taxon>Hypocreales</taxon>
        <taxon>Bionectriaceae</taxon>
        <taxon>Clonostachys</taxon>
    </lineage>
</organism>